<evidence type="ECO:0000313" key="2">
    <source>
        <dbReference type="EMBL" id="OJA10905.1"/>
    </source>
</evidence>
<dbReference type="Proteomes" id="UP000183567">
    <property type="component" value="Unassembled WGS sequence"/>
</dbReference>
<dbReference type="STRING" id="180088.A0A1J8QBD3"/>
<keyword evidence="3" id="KW-1185">Reference proteome</keyword>
<evidence type="ECO:0000313" key="3">
    <source>
        <dbReference type="Proteomes" id="UP000183567"/>
    </source>
</evidence>
<feature type="region of interest" description="Disordered" evidence="1">
    <location>
        <begin position="1"/>
        <end position="130"/>
    </location>
</feature>
<proteinExistence type="predicted"/>
<accession>A0A1J8QBD3</accession>
<feature type="compositionally biased region" description="Low complexity" evidence="1">
    <location>
        <begin position="30"/>
        <end position="41"/>
    </location>
</feature>
<reference evidence="2 3" key="1">
    <citation type="submission" date="2016-03" db="EMBL/GenBank/DDBJ databases">
        <title>Comparative genomics of the ectomycorrhizal sister species Rhizopogon vinicolor and Rhizopogon vesiculosus (Basidiomycota: Boletales) reveals a divergence of the mating type B locus.</title>
        <authorList>
            <person name="Mujic A.B."/>
            <person name="Kuo A."/>
            <person name="Tritt A."/>
            <person name="Lipzen A."/>
            <person name="Chen C."/>
            <person name="Johnson J."/>
            <person name="Sharma A."/>
            <person name="Barry K."/>
            <person name="Grigoriev I.V."/>
            <person name="Spatafora J.W."/>
        </authorList>
    </citation>
    <scope>NUCLEOTIDE SEQUENCE [LARGE SCALE GENOMIC DNA]</scope>
    <source>
        <strain evidence="2 3">AM-OR11-056</strain>
    </source>
</reference>
<name>A0A1J8QBD3_9AGAM</name>
<dbReference type="OrthoDB" id="2706332at2759"/>
<comment type="caution">
    <text evidence="2">The sequence shown here is derived from an EMBL/GenBank/DDBJ whole genome shotgun (WGS) entry which is preliminary data.</text>
</comment>
<organism evidence="2 3">
    <name type="scientific">Rhizopogon vesiculosus</name>
    <dbReference type="NCBI Taxonomy" id="180088"/>
    <lineage>
        <taxon>Eukaryota</taxon>
        <taxon>Fungi</taxon>
        <taxon>Dikarya</taxon>
        <taxon>Basidiomycota</taxon>
        <taxon>Agaricomycotina</taxon>
        <taxon>Agaricomycetes</taxon>
        <taxon>Agaricomycetidae</taxon>
        <taxon>Boletales</taxon>
        <taxon>Suillineae</taxon>
        <taxon>Rhizopogonaceae</taxon>
        <taxon>Rhizopogon</taxon>
    </lineage>
</organism>
<sequence length="130" mass="13821">MNGEIAEDDANAEDAGDGETNDRSNQMKASLSLGGINSGSNENVKVIGPDEKGDQLGKRDDSSPPGISLTGTRESSVKGKTAFSSLATSCGRKRSLPDSGRDVPGHFRRGKAPWKSYPPASNRHDSWFEL</sequence>
<feature type="compositionally biased region" description="Basic and acidic residues" evidence="1">
    <location>
        <begin position="48"/>
        <end position="62"/>
    </location>
</feature>
<feature type="compositionally biased region" description="Acidic residues" evidence="1">
    <location>
        <begin position="1"/>
        <end position="19"/>
    </location>
</feature>
<evidence type="ECO:0000256" key="1">
    <source>
        <dbReference type="SAM" id="MobiDB-lite"/>
    </source>
</evidence>
<protein>
    <submittedName>
        <fullName evidence="2">Uncharacterized protein</fullName>
    </submittedName>
</protein>
<gene>
    <name evidence="2" type="ORF">AZE42_10964</name>
</gene>
<dbReference type="AlphaFoldDB" id="A0A1J8QBD3"/>
<feature type="compositionally biased region" description="Basic and acidic residues" evidence="1">
    <location>
        <begin position="95"/>
        <end position="105"/>
    </location>
</feature>
<dbReference type="EMBL" id="LVVM01005330">
    <property type="protein sequence ID" value="OJA10905.1"/>
    <property type="molecule type" value="Genomic_DNA"/>
</dbReference>